<feature type="transmembrane region" description="Helical" evidence="1">
    <location>
        <begin position="42"/>
        <end position="65"/>
    </location>
</feature>
<keyword evidence="3" id="KW-1185">Reference proteome</keyword>
<dbReference type="STRING" id="930991.A0A0D0DIZ9"/>
<protein>
    <submittedName>
        <fullName evidence="2">Uncharacterized protein</fullName>
    </submittedName>
</protein>
<dbReference type="EMBL" id="KN826708">
    <property type="protein sequence ID" value="KIK78100.1"/>
    <property type="molecule type" value="Genomic_DNA"/>
</dbReference>
<proteinExistence type="predicted"/>
<feature type="transmembrane region" description="Helical" evidence="1">
    <location>
        <begin position="149"/>
        <end position="170"/>
    </location>
</feature>
<keyword evidence="1" id="KW-1133">Transmembrane helix</keyword>
<reference evidence="3" key="2">
    <citation type="submission" date="2015-01" db="EMBL/GenBank/DDBJ databases">
        <title>Evolutionary Origins and Diversification of the Mycorrhizal Mutualists.</title>
        <authorList>
            <consortium name="DOE Joint Genome Institute"/>
            <consortium name="Mycorrhizal Genomics Consortium"/>
            <person name="Kohler A."/>
            <person name="Kuo A."/>
            <person name="Nagy L.G."/>
            <person name="Floudas D."/>
            <person name="Copeland A."/>
            <person name="Barry K.W."/>
            <person name="Cichocki N."/>
            <person name="Veneault-Fourrey C."/>
            <person name="LaButti K."/>
            <person name="Lindquist E.A."/>
            <person name="Lipzen A."/>
            <person name="Lundell T."/>
            <person name="Morin E."/>
            <person name="Murat C."/>
            <person name="Riley R."/>
            <person name="Ohm R."/>
            <person name="Sun H."/>
            <person name="Tunlid A."/>
            <person name="Henrissat B."/>
            <person name="Grigoriev I.V."/>
            <person name="Hibbett D.S."/>
            <person name="Martin F."/>
        </authorList>
    </citation>
    <scope>NUCLEOTIDE SEQUENCE [LARGE SCALE GENOMIC DNA]</scope>
    <source>
        <strain evidence="3">Ve08.2h10</strain>
    </source>
</reference>
<dbReference type="AlphaFoldDB" id="A0A0D0DIZ9"/>
<evidence type="ECO:0000313" key="2">
    <source>
        <dbReference type="EMBL" id="KIK78100.1"/>
    </source>
</evidence>
<feature type="transmembrane region" description="Helical" evidence="1">
    <location>
        <begin position="88"/>
        <end position="112"/>
    </location>
</feature>
<name>A0A0D0DIZ9_9AGAM</name>
<organism evidence="2 3">
    <name type="scientific">Paxillus rubicundulus Ve08.2h10</name>
    <dbReference type="NCBI Taxonomy" id="930991"/>
    <lineage>
        <taxon>Eukaryota</taxon>
        <taxon>Fungi</taxon>
        <taxon>Dikarya</taxon>
        <taxon>Basidiomycota</taxon>
        <taxon>Agaricomycotina</taxon>
        <taxon>Agaricomycetes</taxon>
        <taxon>Agaricomycetidae</taxon>
        <taxon>Boletales</taxon>
        <taxon>Paxilineae</taxon>
        <taxon>Paxillaceae</taxon>
        <taxon>Paxillus</taxon>
    </lineage>
</organism>
<gene>
    <name evidence="2" type="ORF">PAXRUDRAFT_343463</name>
</gene>
<keyword evidence="1" id="KW-0812">Transmembrane</keyword>
<dbReference type="InParanoid" id="A0A0D0DIZ9"/>
<sequence>METTTSEHAPGGASVHQQSESAHIPAAGSGGGQHNGYFAKRLIRFAGIVVAQLLILIFASSWLGVEIEQQCISFNGFLTQMIVAQPRISTTVVTLMATALSLASAALFCLSVKEAMRHFLWKPRPLVQLSAGVALVKGSHIFRPEYLKLTLITWFVFGVLKLLVTGWTTLLAPTLVSCYYDLEGTELSMTSPAFSQFLAVELNAYAPTIIHDDSFPIIDIGGSVSGIAAAGVSFGMPGIVNFNEAKYNLSTGGLLPVIRSFAVRDHHRARQETGSEFREIFRYINRESLRISTARLQPVLSS</sequence>
<keyword evidence="1" id="KW-0472">Membrane</keyword>
<dbReference type="Proteomes" id="UP000054538">
    <property type="component" value="Unassembled WGS sequence"/>
</dbReference>
<accession>A0A0D0DIZ9</accession>
<dbReference type="HOGENOM" id="CLU_921665_0_0_1"/>
<dbReference type="OrthoDB" id="2687955at2759"/>
<evidence type="ECO:0000256" key="1">
    <source>
        <dbReference type="SAM" id="Phobius"/>
    </source>
</evidence>
<reference evidence="2 3" key="1">
    <citation type="submission" date="2014-04" db="EMBL/GenBank/DDBJ databases">
        <authorList>
            <consortium name="DOE Joint Genome Institute"/>
            <person name="Kuo A."/>
            <person name="Kohler A."/>
            <person name="Jargeat P."/>
            <person name="Nagy L.G."/>
            <person name="Floudas D."/>
            <person name="Copeland A."/>
            <person name="Barry K.W."/>
            <person name="Cichocki N."/>
            <person name="Veneault-Fourrey C."/>
            <person name="LaButti K."/>
            <person name="Lindquist E.A."/>
            <person name="Lipzen A."/>
            <person name="Lundell T."/>
            <person name="Morin E."/>
            <person name="Murat C."/>
            <person name="Sun H."/>
            <person name="Tunlid A."/>
            <person name="Henrissat B."/>
            <person name="Grigoriev I.V."/>
            <person name="Hibbett D.S."/>
            <person name="Martin F."/>
            <person name="Nordberg H.P."/>
            <person name="Cantor M.N."/>
            <person name="Hua S.X."/>
        </authorList>
    </citation>
    <scope>NUCLEOTIDE SEQUENCE [LARGE SCALE GENOMIC DNA]</scope>
    <source>
        <strain evidence="2 3">Ve08.2h10</strain>
    </source>
</reference>
<evidence type="ECO:0000313" key="3">
    <source>
        <dbReference type="Proteomes" id="UP000054538"/>
    </source>
</evidence>